<dbReference type="Gene3D" id="3.30.40.10">
    <property type="entry name" value="Zinc/RING finger domain, C3HC4 (zinc finger)"/>
    <property type="match status" value="1"/>
</dbReference>
<dbReference type="Proteomes" id="UP000232720">
    <property type="component" value="Genome"/>
</dbReference>
<keyword evidence="4" id="KW-1185">Reference proteome</keyword>
<keyword evidence="1" id="KW-0862">Zinc</keyword>
<keyword evidence="1" id="KW-0863">Zinc-finger</keyword>
<dbReference type="GeneID" id="1485780"/>
<name>Q80LQ9_NPVAH</name>
<evidence type="ECO:0000256" key="1">
    <source>
        <dbReference type="PROSITE-ProRule" id="PRU00175"/>
    </source>
</evidence>
<accession>Q80LQ9</accession>
<dbReference type="OrthoDB" id="16264at10239"/>
<organismHost>
    <name type="scientific">Adoxophyes honmai</name>
    <name type="common">Smaller tea tortrix moth</name>
    <dbReference type="NCBI Taxonomy" id="85585"/>
</organismHost>
<dbReference type="Pfam" id="PF13920">
    <property type="entry name" value="zf-C3HC4_3"/>
    <property type="match status" value="1"/>
</dbReference>
<organism evidence="3 4">
    <name type="scientific">Adoxophyes honmai nucleopolyhedrovirus</name>
    <dbReference type="NCBI Taxonomy" id="224399"/>
    <lineage>
        <taxon>Viruses</taxon>
        <taxon>Viruses incertae sedis</taxon>
        <taxon>Naldaviricetes</taxon>
        <taxon>Lefavirales</taxon>
        <taxon>Baculoviridae</taxon>
        <taxon>Alphabaculovirus</taxon>
        <taxon>Alphabaculovirus adhonmai</taxon>
    </lineage>
</organism>
<proteinExistence type="predicted"/>
<feature type="domain" description="RING-type" evidence="2">
    <location>
        <begin position="86"/>
        <end position="123"/>
    </location>
</feature>
<evidence type="ECO:0000313" key="4">
    <source>
        <dbReference type="Proteomes" id="UP000232720"/>
    </source>
</evidence>
<dbReference type="KEGG" id="vg:1485780"/>
<dbReference type="RefSeq" id="NP_818684.1">
    <property type="nucleotide sequence ID" value="NC_004690.1"/>
</dbReference>
<dbReference type="EMBL" id="AP006270">
    <property type="protein sequence ID" value="BAC67288.1"/>
    <property type="molecule type" value="Genomic_DNA"/>
</dbReference>
<dbReference type="InterPro" id="IPR013083">
    <property type="entry name" value="Znf_RING/FYVE/PHD"/>
</dbReference>
<evidence type="ECO:0000259" key="2">
    <source>
        <dbReference type="PROSITE" id="PS50089"/>
    </source>
</evidence>
<dbReference type="GO" id="GO:0008270">
    <property type="term" value="F:zinc ion binding"/>
    <property type="evidence" value="ECO:0007669"/>
    <property type="project" value="UniProtKB-KW"/>
</dbReference>
<protein>
    <submittedName>
        <fullName evidence="3">Inhibitor of apoptosis protein 4</fullName>
    </submittedName>
</protein>
<keyword evidence="1" id="KW-0479">Metal-binding</keyword>
<dbReference type="SUPFAM" id="SSF57850">
    <property type="entry name" value="RING/U-box"/>
    <property type="match status" value="1"/>
</dbReference>
<sequence>MAHVKLICVKIKGKLRVRIDDPAYRRDANCTFPKRLRRENATYTVSPDAISLICRSQCYYYIKPDAITVCKIEVDRVFTDETNDECIICMNEQKRMVAAPCGHYALCVTCSRRMRGEPCSLCRASVTTFVDYTKLNR</sequence>
<dbReference type="InterPro" id="IPR001841">
    <property type="entry name" value="Znf_RING"/>
</dbReference>
<dbReference type="PROSITE" id="PS50089">
    <property type="entry name" value="ZF_RING_2"/>
    <property type="match status" value="1"/>
</dbReference>
<evidence type="ECO:0000313" key="3">
    <source>
        <dbReference type="EMBL" id="BAC67288.1"/>
    </source>
</evidence>
<reference evidence="3 4" key="1">
    <citation type="journal article" date="2003" name="Virology">
        <title>Genome sequence and organization of a nucleopolyhedrovirus isolated from the smaller tea tortrix, Adoxophyes honmai.</title>
        <authorList>
            <person name="Nakai M."/>
            <person name="Goto C."/>
            <person name="Kang W."/>
            <person name="Shikata M."/>
            <person name="Luque T."/>
            <person name="Kunimi Y."/>
        </authorList>
    </citation>
    <scope>NUCLEOTIDE SEQUENCE [LARGE SCALE GENOMIC DNA]</scope>
    <source>
        <strain evidence="3 4">ADN001</strain>
    </source>
</reference>
<dbReference type="SMART" id="SM00184">
    <property type="entry name" value="RING"/>
    <property type="match status" value="1"/>
</dbReference>